<dbReference type="SUPFAM" id="SSF55729">
    <property type="entry name" value="Acyl-CoA N-acyltransferases (Nat)"/>
    <property type="match status" value="1"/>
</dbReference>
<comment type="caution">
    <text evidence="11">The sequence shown here is derived from an EMBL/GenBank/DDBJ whole genome shotgun (WGS) entry which is preliminary data.</text>
</comment>
<dbReference type="SUPFAM" id="SSF81301">
    <property type="entry name" value="Nucleotidyltransferase"/>
    <property type="match status" value="1"/>
</dbReference>
<evidence type="ECO:0000256" key="6">
    <source>
        <dbReference type="ARBA" id="ARBA00022917"/>
    </source>
</evidence>
<dbReference type="Gene3D" id="3.30.460.10">
    <property type="entry name" value="Beta Polymerase, domain 2"/>
    <property type="match status" value="1"/>
</dbReference>
<dbReference type="InterPro" id="IPR015413">
    <property type="entry name" value="Methionyl/Leucyl_tRNA_Synth"/>
</dbReference>
<dbReference type="Gene3D" id="2.170.220.10">
    <property type="match status" value="1"/>
</dbReference>
<keyword evidence="7 8" id="KW-0030">Aminoacyl-tRNA synthetase</keyword>
<dbReference type="Pfam" id="PF09334">
    <property type="entry name" value="tRNA-synt_1g"/>
    <property type="match status" value="1"/>
</dbReference>
<organism evidence="11 12">
    <name type="scientific">Tolypocladium ophioglossoides (strain CBS 100239)</name>
    <name type="common">Snaketongue truffleclub</name>
    <name type="synonym">Elaphocordyceps ophioglossoides</name>
    <dbReference type="NCBI Taxonomy" id="1163406"/>
    <lineage>
        <taxon>Eukaryota</taxon>
        <taxon>Fungi</taxon>
        <taxon>Dikarya</taxon>
        <taxon>Ascomycota</taxon>
        <taxon>Pezizomycotina</taxon>
        <taxon>Sordariomycetes</taxon>
        <taxon>Hypocreomycetidae</taxon>
        <taxon>Hypocreales</taxon>
        <taxon>Ophiocordycipitaceae</taxon>
        <taxon>Tolypocladium</taxon>
    </lineage>
</organism>
<evidence type="ECO:0000313" key="11">
    <source>
        <dbReference type="EMBL" id="KND91830.1"/>
    </source>
</evidence>
<dbReference type="PROSITE" id="PS51186">
    <property type="entry name" value="GNAT"/>
    <property type="match status" value="1"/>
</dbReference>
<reference evidence="11 12" key="1">
    <citation type="journal article" date="2015" name="BMC Genomics">
        <title>The genome of the truffle-parasite Tolypocladium ophioglossoides and the evolution of antifungal peptaibiotics.</title>
        <authorList>
            <person name="Quandt C.A."/>
            <person name="Bushley K.E."/>
            <person name="Spatafora J.W."/>
        </authorList>
    </citation>
    <scope>NUCLEOTIDE SEQUENCE [LARGE SCALE GENOMIC DNA]</scope>
    <source>
        <strain evidence="11 12">CBS 100239</strain>
    </source>
</reference>
<dbReference type="Pfam" id="PF13302">
    <property type="entry name" value="Acetyltransf_3"/>
    <property type="match status" value="1"/>
</dbReference>
<sequence>MNEVRNWVENHLEDLSVTRPVSRLSWGIPDPEDSKQTIYVWVDALINYITKAGYGTKWYSANDDMGLWPADMQVIGKDILRFHAIYWPALLMALDLPLPKRILCHNHWTMSNRKMSKSLGNVVNPFFAVQRWDVDPLRYFLMRNGSFSKDMSYSNQLIGSLYSKDLQANIGNLFYRIARPKVTAKWSTKEAVATYRDGGFQDFMDTKEADSSEERYFSLESHLEQVTPAFCEEMKNCNTGGAIREIFNLLRETNRYVSDTEPWNLVKNPDPESRALLNWVIFNSAEALRIAGILLQPIMPTKASELLDELGVKPKRRTVQYAQKGKDADYGTEAQPSSEKGRTKKWDTIFPPTPNANDSDAELMEQLRTMLQSKTKNKMNQMAELLAMEARMGEEAVTKLYDTYPGPGRTILTFDNDSLHGPSRKQHKMRINEKTGEGNQVMITNTLLTKPAIATSKVLLVPYEAHHVLKYHGWMQDPSIQEATASEPMSLEEEYENQQSWRRARDKLTFIVCEPLEQSPDGGDMQLVRARNSDADDRMRGDINFFLYPDEEEDALQDGLIGEVDVMIADAEHRGQGFGGASVRALLTYLQRHLGGILKEHTTGGGSLNQGGVKLTGLMAKIKQGNAGSRALFQKLGFRQRGEVNYFGEVTMVMDWEDAERRVEEWARGDVAEGYREVVPEKGSFTNRSVPLRLYNLFAMSPSVEAILKQYEWNPDLIEEVSERKSPNKIEIVEPDPAWPARYQLLKSRIEAALGAQVLSIAHAGSTSVPGLPAKDVVDIDLTVPDPTDEAAYVPALEAAGFHFRLREPSWNQHRFFSYYEPAAANLHVFGPECPEVARQRIFRDWLEKCDADRELYARTKREAAAATVVAGERLAMYNLRKEPVIREILQRAFRDAGYIQ</sequence>
<feature type="domain" description="N-acetyltransferase" evidence="10">
    <location>
        <begin position="478"/>
        <end position="657"/>
    </location>
</feature>
<dbReference type="SUPFAM" id="SSF47323">
    <property type="entry name" value="Anticodon-binding domain of a subclass of class I aminoacyl-tRNA synthetases"/>
    <property type="match status" value="1"/>
</dbReference>
<dbReference type="EC" id="6.1.1.10" evidence="2"/>
<dbReference type="STRING" id="1163406.A0A0L0NDJ9"/>
<dbReference type="GO" id="GO:0006431">
    <property type="term" value="P:methionyl-tRNA aminoacylation"/>
    <property type="evidence" value="ECO:0007669"/>
    <property type="project" value="InterPro"/>
</dbReference>
<dbReference type="GO" id="GO:0004825">
    <property type="term" value="F:methionine-tRNA ligase activity"/>
    <property type="evidence" value="ECO:0007669"/>
    <property type="project" value="UniProtKB-EC"/>
</dbReference>
<keyword evidence="4 8" id="KW-0547">Nucleotide-binding</keyword>
<evidence type="ECO:0000256" key="7">
    <source>
        <dbReference type="ARBA" id="ARBA00023146"/>
    </source>
</evidence>
<dbReference type="InterPro" id="IPR016181">
    <property type="entry name" value="Acyl_CoA_acyltransferase"/>
</dbReference>
<dbReference type="InterPro" id="IPR023457">
    <property type="entry name" value="Met-tRNA_synth_2"/>
</dbReference>
<keyword evidence="3 8" id="KW-0436">Ligase</keyword>
<dbReference type="PANTHER" id="PTHR43326">
    <property type="entry name" value="METHIONYL-TRNA SYNTHETASE"/>
    <property type="match status" value="1"/>
</dbReference>
<dbReference type="EMBL" id="LFRF01000007">
    <property type="protein sequence ID" value="KND91830.1"/>
    <property type="molecule type" value="Genomic_DNA"/>
</dbReference>
<evidence type="ECO:0000256" key="4">
    <source>
        <dbReference type="ARBA" id="ARBA00022741"/>
    </source>
</evidence>
<feature type="region of interest" description="Disordered" evidence="9">
    <location>
        <begin position="323"/>
        <end position="359"/>
    </location>
</feature>
<evidence type="ECO:0000256" key="9">
    <source>
        <dbReference type="SAM" id="MobiDB-lite"/>
    </source>
</evidence>
<dbReference type="OrthoDB" id="24670at2759"/>
<evidence type="ECO:0000313" key="12">
    <source>
        <dbReference type="Proteomes" id="UP000036947"/>
    </source>
</evidence>
<proteinExistence type="inferred from homology"/>
<dbReference type="PRINTS" id="PR01041">
    <property type="entry name" value="TRNASYNTHMET"/>
</dbReference>
<name>A0A0L0NDJ9_TOLOC</name>
<dbReference type="Gene3D" id="3.40.630.30">
    <property type="match status" value="1"/>
</dbReference>
<dbReference type="InterPro" id="IPR014729">
    <property type="entry name" value="Rossmann-like_a/b/a_fold"/>
</dbReference>
<dbReference type="Pfam" id="PF04229">
    <property type="entry name" value="GrpB"/>
    <property type="match status" value="1"/>
</dbReference>
<dbReference type="Proteomes" id="UP000036947">
    <property type="component" value="Unassembled WGS sequence"/>
</dbReference>
<dbReference type="PANTHER" id="PTHR43326:SF1">
    <property type="entry name" value="METHIONINE--TRNA LIGASE, MITOCHONDRIAL"/>
    <property type="match status" value="1"/>
</dbReference>
<dbReference type="InterPro" id="IPR009080">
    <property type="entry name" value="tRNAsynth_Ia_anticodon-bd"/>
</dbReference>
<protein>
    <recommendedName>
        <fullName evidence="2">methionine--tRNA ligase</fullName>
        <ecNumber evidence="2">6.1.1.10</ecNumber>
    </recommendedName>
</protein>
<dbReference type="AlphaFoldDB" id="A0A0L0NDJ9"/>
<evidence type="ECO:0000256" key="3">
    <source>
        <dbReference type="ARBA" id="ARBA00022598"/>
    </source>
</evidence>
<evidence type="ECO:0000259" key="10">
    <source>
        <dbReference type="PROSITE" id="PS51186"/>
    </source>
</evidence>
<dbReference type="CDD" id="cd07957">
    <property type="entry name" value="Anticodon_Ia_Met"/>
    <property type="match status" value="1"/>
</dbReference>
<evidence type="ECO:0000256" key="8">
    <source>
        <dbReference type="RuleBase" id="RU363039"/>
    </source>
</evidence>
<accession>A0A0L0NDJ9</accession>
<keyword evidence="12" id="KW-1185">Reference proteome</keyword>
<dbReference type="SUPFAM" id="SSF52374">
    <property type="entry name" value="Nucleotidylyl transferase"/>
    <property type="match status" value="1"/>
</dbReference>
<dbReference type="Gene3D" id="1.10.730.10">
    <property type="entry name" value="Isoleucyl-tRNA Synthetase, Domain 1"/>
    <property type="match status" value="1"/>
</dbReference>
<dbReference type="InterPro" id="IPR007344">
    <property type="entry name" value="GrpB/CoaE"/>
</dbReference>
<comment type="similarity">
    <text evidence="1 8">Belongs to the class-I aminoacyl-tRNA synthetase family.</text>
</comment>
<dbReference type="InterPro" id="IPR000182">
    <property type="entry name" value="GNAT_dom"/>
</dbReference>
<gene>
    <name evidence="11" type="ORF">TOPH_03361</name>
</gene>
<dbReference type="GO" id="GO:0005524">
    <property type="term" value="F:ATP binding"/>
    <property type="evidence" value="ECO:0007669"/>
    <property type="project" value="UniProtKB-KW"/>
</dbReference>
<keyword evidence="5 8" id="KW-0067">ATP-binding</keyword>
<dbReference type="GO" id="GO:0016747">
    <property type="term" value="F:acyltransferase activity, transferring groups other than amino-acyl groups"/>
    <property type="evidence" value="ECO:0007669"/>
    <property type="project" value="InterPro"/>
</dbReference>
<evidence type="ECO:0000256" key="1">
    <source>
        <dbReference type="ARBA" id="ARBA00005594"/>
    </source>
</evidence>
<keyword evidence="6 8" id="KW-0648">Protein biosynthesis</keyword>
<dbReference type="Gene3D" id="3.40.50.620">
    <property type="entry name" value="HUPs"/>
    <property type="match status" value="1"/>
</dbReference>
<dbReference type="InterPro" id="IPR043519">
    <property type="entry name" value="NT_sf"/>
</dbReference>
<dbReference type="InterPro" id="IPR033911">
    <property type="entry name" value="MetRS_core"/>
</dbReference>
<evidence type="ECO:0000256" key="5">
    <source>
        <dbReference type="ARBA" id="ARBA00022840"/>
    </source>
</evidence>
<evidence type="ECO:0000256" key="2">
    <source>
        <dbReference type="ARBA" id="ARBA00012838"/>
    </source>
</evidence>
<dbReference type="InterPro" id="IPR041872">
    <property type="entry name" value="Anticodon_Met"/>
</dbReference>